<dbReference type="EMBL" id="CAFBMT010000004">
    <property type="protein sequence ID" value="CAB4920486.1"/>
    <property type="molecule type" value="Genomic_DNA"/>
</dbReference>
<protein>
    <submittedName>
        <fullName evidence="2">Unannotated protein</fullName>
    </submittedName>
</protein>
<evidence type="ECO:0000313" key="2">
    <source>
        <dbReference type="EMBL" id="CAB4363223.1"/>
    </source>
</evidence>
<sequence>MNKNVRSRQVLKNIVRSVSGVSFPIAGSVVVIYTLSGETRKVAVIATLFAILGHIVHSTMALNDRDDRKRDVNNSYASTELDNIVDANDIVI</sequence>
<evidence type="ECO:0000256" key="1">
    <source>
        <dbReference type="SAM" id="Phobius"/>
    </source>
</evidence>
<dbReference type="EMBL" id="CAFBIY010000001">
    <property type="protein sequence ID" value="CAB4845924.1"/>
    <property type="molecule type" value="Genomic_DNA"/>
</dbReference>
<dbReference type="EMBL" id="CAESGF010000004">
    <property type="protein sequence ID" value="CAB4363223.1"/>
    <property type="molecule type" value="Genomic_DNA"/>
</dbReference>
<feature type="transmembrane region" description="Helical" evidence="1">
    <location>
        <begin position="42"/>
        <end position="62"/>
    </location>
</feature>
<evidence type="ECO:0000313" key="3">
    <source>
        <dbReference type="EMBL" id="CAB4728731.1"/>
    </source>
</evidence>
<dbReference type="EMBL" id="CAFAAV010000046">
    <property type="protein sequence ID" value="CAB4812098.1"/>
    <property type="molecule type" value="Genomic_DNA"/>
</dbReference>
<reference evidence="2" key="1">
    <citation type="submission" date="2020-05" db="EMBL/GenBank/DDBJ databases">
        <authorList>
            <person name="Chiriac C."/>
            <person name="Salcher M."/>
            <person name="Ghai R."/>
            <person name="Kavagutti S V."/>
        </authorList>
    </citation>
    <scope>NUCLEOTIDE SEQUENCE</scope>
</reference>
<evidence type="ECO:0000313" key="5">
    <source>
        <dbReference type="EMBL" id="CAB4845924.1"/>
    </source>
</evidence>
<gene>
    <name evidence="3" type="ORF">UFOPK2656_01953</name>
    <name evidence="4" type="ORF">UFOPK3099_00814</name>
    <name evidence="5" type="ORF">UFOPK3267_00040</name>
    <name evidence="6" type="ORF">UFOPK3651_00821</name>
    <name evidence="2" type="ORF">UFOPK4189_01004</name>
</gene>
<dbReference type="AlphaFoldDB" id="A0A6J6A9L0"/>
<keyword evidence="1" id="KW-1133">Transmembrane helix</keyword>
<organism evidence="2">
    <name type="scientific">freshwater metagenome</name>
    <dbReference type="NCBI Taxonomy" id="449393"/>
    <lineage>
        <taxon>unclassified sequences</taxon>
        <taxon>metagenomes</taxon>
        <taxon>ecological metagenomes</taxon>
    </lineage>
</organism>
<name>A0A6J6A9L0_9ZZZZ</name>
<feature type="transmembrane region" description="Helical" evidence="1">
    <location>
        <begin position="14"/>
        <end position="36"/>
    </location>
</feature>
<accession>A0A6J6A9L0</accession>
<keyword evidence="1" id="KW-0812">Transmembrane</keyword>
<proteinExistence type="predicted"/>
<evidence type="ECO:0000313" key="6">
    <source>
        <dbReference type="EMBL" id="CAB4920486.1"/>
    </source>
</evidence>
<dbReference type="EMBL" id="CAEZYF010000012">
    <property type="protein sequence ID" value="CAB4728731.1"/>
    <property type="molecule type" value="Genomic_DNA"/>
</dbReference>
<keyword evidence="1" id="KW-0472">Membrane</keyword>
<evidence type="ECO:0000313" key="4">
    <source>
        <dbReference type="EMBL" id="CAB4812098.1"/>
    </source>
</evidence>